<feature type="domain" description="Acyltransferase 3" evidence="2">
    <location>
        <begin position="6"/>
        <end position="376"/>
    </location>
</feature>
<dbReference type="PANTHER" id="PTHR36927:SF4">
    <property type="entry name" value="BLR5718 PROTEIN"/>
    <property type="match status" value="1"/>
</dbReference>
<accession>A0A365XP69</accession>
<protein>
    <recommendedName>
        <fullName evidence="2">Acyltransferase 3 domain-containing protein</fullName>
    </recommendedName>
</protein>
<gene>
    <name evidence="3" type="ORF">DF182_31795</name>
</gene>
<reference evidence="3 4" key="1">
    <citation type="submission" date="2018-05" db="EMBL/GenBank/DDBJ databases">
        <title>Chitinophaga sp. K3CV102501T nov., isolated from isolated from a monsoon evergreen broad-leaved forest soil.</title>
        <authorList>
            <person name="Lv Y."/>
        </authorList>
    </citation>
    <scope>NUCLEOTIDE SEQUENCE [LARGE SCALE GENOMIC DNA]</scope>
    <source>
        <strain evidence="3 4">GDMCC 1.1325</strain>
    </source>
</reference>
<feature type="transmembrane region" description="Helical" evidence="1">
    <location>
        <begin position="95"/>
        <end position="116"/>
    </location>
</feature>
<feature type="transmembrane region" description="Helical" evidence="1">
    <location>
        <begin position="256"/>
        <end position="273"/>
    </location>
</feature>
<keyword evidence="1" id="KW-0812">Transmembrane</keyword>
<feature type="transmembrane region" description="Helical" evidence="1">
    <location>
        <begin position="333"/>
        <end position="351"/>
    </location>
</feature>
<dbReference type="GO" id="GO:0016747">
    <property type="term" value="F:acyltransferase activity, transferring groups other than amino-acyl groups"/>
    <property type="evidence" value="ECO:0007669"/>
    <property type="project" value="InterPro"/>
</dbReference>
<dbReference type="AlphaFoldDB" id="A0A365XP69"/>
<name>A0A365XP69_9BACT</name>
<feature type="transmembrane region" description="Helical" evidence="1">
    <location>
        <begin position="64"/>
        <end position="83"/>
    </location>
</feature>
<feature type="transmembrane region" description="Helical" evidence="1">
    <location>
        <begin position="146"/>
        <end position="165"/>
    </location>
</feature>
<keyword evidence="1" id="KW-1133">Transmembrane helix</keyword>
<dbReference type="RefSeq" id="WP_113619934.1">
    <property type="nucleotide sequence ID" value="NZ_QFFJ01000003.1"/>
</dbReference>
<dbReference type="PANTHER" id="PTHR36927">
    <property type="entry name" value="BLR4337 PROTEIN"/>
    <property type="match status" value="1"/>
</dbReference>
<sequence>MDKRTSWIDNLRTFITVLVVAHHSSLAYTTFAYFDKDAYIRSTHPMVDAARSRGLDIFEDFNDVFFMSLMFLISGIFVYRSLLNKGAAVFVRDRFYRLFIPFVVGVTVLMLCAHYPSYYLAHGTHNLKAYVTDFFTVEAWPVGPPWFIWVLFVFNLVVVIIFPLLKDRIIQWSTGLAMLGQHPVKLLLFWYLFTWVLYVPMALKVDPGYWTGIGPFDFQVGRVLLYFGYFFLGILIGAPGVSHGLFAEGAAFVKRWWCWLLAALGVYTALKLSEAPLTGMLKREELSLQQATLIYRSIWTLSCTFSCIALLTTFKRLLNYSGRWWQSLSANAYGIYLVHYIFVIWCQYLLLNVSLPAWPKFLITTLVSVICSWWVTYIVRKNNLIGKYL</sequence>
<dbReference type="InterPro" id="IPR050623">
    <property type="entry name" value="Glucan_succinyl_AcylTrfase"/>
</dbReference>
<evidence type="ECO:0000259" key="2">
    <source>
        <dbReference type="Pfam" id="PF01757"/>
    </source>
</evidence>
<comment type="caution">
    <text evidence="3">The sequence shown here is derived from an EMBL/GenBank/DDBJ whole genome shotgun (WGS) entry which is preliminary data.</text>
</comment>
<evidence type="ECO:0000313" key="3">
    <source>
        <dbReference type="EMBL" id="RBL88107.1"/>
    </source>
</evidence>
<dbReference type="OrthoDB" id="5446016at2"/>
<proteinExistence type="predicted"/>
<dbReference type="Pfam" id="PF01757">
    <property type="entry name" value="Acyl_transf_3"/>
    <property type="match status" value="1"/>
</dbReference>
<keyword evidence="4" id="KW-1185">Reference proteome</keyword>
<evidence type="ECO:0000313" key="4">
    <source>
        <dbReference type="Proteomes" id="UP000253410"/>
    </source>
</evidence>
<feature type="transmembrane region" description="Helical" evidence="1">
    <location>
        <begin position="12"/>
        <end position="34"/>
    </location>
</feature>
<feature type="transmembrane region" description="Helical" evidence="1">
    <location>
        <begin position="186"/>
        <end position="203"/>
    </location>
</feature>
<feature type="transmembrane region" description="Helical" evidence="1">
    <location>
        <begin position="293"/>
        <end position="312"/>
    </location>
</feature>
<dbReference type="Proteomes" id="UP000253410">
    <property type="component" value="Unassembled WGS sequence"/>
</dbReference>
<dbReference type="EMBL" id="QFFJ01000003">
    <property type="protein sequence ID" value="RBL88107.1"/>
    <property type="molecule type" value="Genomic_DNA"/>
</dbReference>
<dbReference type="InterPro" id="IPR002656">
    <property type="entry name" value="Acyl_transf_3_dom"/>
</dbReference>
<feature type="transmembrane region" description="Helical" evidence="1">
    <location>
        <begin position="223"/>
        <end position="244"/>
    </location>
</feature>
<organism evidence="3 4">
    <name type="scientific">Chitinophaga flava</name>
    <dbReference type="NCBI Taxonomy" id="2259036"/>
    <lineage>
        <taxon>Bacteria</taxon>
        <taxon>Pseudomonadati</taxon>
        <taxon>Bacteroidota</taxon>
        <taxon>Chitinophagia</taxon>
        <taxon>Chitinophagales</taxon>
        <taxon>Chitinophagaceae</taxon>
        <taxon>Chitinophaga</taxon>
    </lineage>
</organism>
<feature type="transmembrane region" description="Helical" evidence="1">
    <location>
        <begin position="357"/>
        <end position="379"/>
    </location>
</feature>
<keyword evidence="1" id="KW-0472">Membrane</keyword>
<evidence type="ECO:0000256" key="1">
    <source>
        <dbReference type="SAM" id="Phobius"/>
    </source>
</evidence>